<dbReference type="Proteomes" id="UP001234178">
    <property type="component" value="Unassembled WGS sequence"/>
</dbReference>
<comment type="caution">
    <text evidence="2">The sequence shown here is derived from an EMBL/GenBank/DDBJ whole genome shotgun (WGS) entry which is preliminary data.</text>
</comment>
<sequence length="79" mass="9077">MAPYSRVKKATPDVEAKTPSANKQKCMKEKMCRMIEQMSNELKESQWVLNEILLTIRSVVAVLMLAKTTNYSPIKMEKN</sequence>
<protein>
    <submittedName>
        <fullName evidence="2">Uncharacterized protein</fullName>
    </submittedName>
</protein>
<evidence type="ECO:0000256" key="1">
    <source>
        <dbReference type="SAM" id="MobiDB-lite"/>
    </source>
</evidence>
<accession>A0ABR0AYG1</accession>
<keyword evidence="3" id="KW-1185">Reference proteome</keyword>
<reference evidence="2 3" key="1">
    <citation type="journal article" date="2023" name="Nucleic Acids Res.">
        <title>The hologenome of Daphnia magna reveals possible DNA methylation and microbiome-mediated evolution of the host genome.</title>
        <authorList>
            <person name="Chaturvedi A."/>
            <person name="Li X."/>
            <person name="Dhandapani V."/>
            <person name="Marshall H."/>
            <person name="Kissane S."/>
            <person name="Cuenca-Cambronero M."/>
            <person name="Asole G."/>
            <person name="Calvet F."/>
            <person name="Ruiz-Romero M."/>
            <person name="Marangio P."/>
            <person name="Guigo R."/>
            <person name="Rago D."/>
            <person name="Mirbahai L."/>
            <person name="Eastwood N."/>
            <person name="Colbourne J.K."/>
            <person name="Zhou J."/>
            <person name="Mallon E."/>
            <person name="Orsini L."/>
        </authorList>
    </citation>
    <scope>NUCLEOTIDE SEQUENCE [LARGE SCALE GENOMIC DNA]</scope>
    <source>
        <strain evidence="2">LRV0_1</strain>
    </source>
</reference>
<evidence type="ECO:0000313" key="2">
    <source>
        <dbReference type="EMBL" id="KAK4029942.1"/>
    </source>
</evidence>
<name>A0ABR0AYG1_9CRUS</name>
<feature type="region of interest" description="Disordered" evidence="1">
    <location>
        <begin position="1"/>
        <end position="22"/>
    </location>
</feature>
<organism evidence="2 3">
    <name type="scientific">Daphnia magna</name>
    <dbReference type="NCBI Taxonomy" id="35525"/>
    <lineage>
        <taxon>Eukaryota</taxon>
        <taxon>Metazoa</taxon>
        <taxon>Ecdysozoa</taxon>
        <taxon>Arthropoda</taxon>
        <taxon>Crustacea</taxon>
        <taxon>Branchiopoda</taxon>
        <taxon>Diplostraca</taxon>
        <taxon>Cladocera</taxon>
        <taxon>Anomopoda</taxon>
        <taxon>Daphniidae</taxon>
        <taxon>Daphnia</taxon>
    </lineage>
</organism>
<evidence type="ECO:0000313" key="3">
    <source>
        <dbReference type="Proteomes" id="UP001234178"/>
    </source>
</evidence>
<proteinExistence type="predicted"/>
<gene>
    <name evidence="2" type="ORF">OUZ56_022898</name>
</gene>
<dbReference type="EMBL" id="JAOYFB010000039">
    <property type="protein sequence ID" value="KAK4029942.1"/>
    <property type="molecule type" value="Genomic_DNA"/>
</dbReference>